<comment type="similarity">
    <text evidence="3">Belongs to the bacterial glucokinase family.</text>
</comment>
<gene>
    <name evidence="4" type="ORF">Ga0609869_002431</name>
</gene>
<organism evidence="4 5">
    <name type="scientific">Rhodovulum iodosum</name>
    <dbReference type="NCBI Taxonomy" id="68291"/>
    <lineage>
        <taxon>Bacteria</taxon>
        <taxon>Pseudomonadati</taxon>
        <taxon>Pseudomonadota</taxon>
        <taxon>Alphaproteobacteria</taxon>
        <taxon>Rhodobacterales</taxon>
        <taxon>Paracoccaceae</taxon>
        <taxon>Rhodovulum</taxon>
    </lineage>
</organism>
<keyword evidence="5" id="KW-1185">Reference proteome</keyword>
<dbReference type="InterPro" id="IPR043129">
    <property type="entry name" value="ATPase_NBD"/>
</dbReference>
<keyword evidence="2" id="KW-0418">Kinase</keyword>
<dbReference type="Gene3D" id="3.40.367.20">
    <property type="match status" value="1"/>
</dbReference>
<dbReference type="EMBL" id="JBEHHI010000002">
    <property type="protein sequence ID" value="MEX5729078.1"/>
    <property type="molecule type" value="Genomic_DNA"/>
</dbReference>
<evidence type="ECO:0000313" key="4">
    <source>
        <dbReference type="EMBL" id="MEX5729078.1"/>
    </source>
</evidence>
<evidence type="ECO:0000256" key="1">
    <source>
        <dbReference type="ARBA" id="ARBA00022679"/>
    </source>
</evidence>
<name>A0ABV3XUT0_9RHOB</name>
<proteinExistence type="inferred from homology"/>
<dbReference type="Proteomes" id="UP001560019">
    <property type="component" value="Unassembled WGS sequence"/>
</dbReference>
<dbReference type="InterPro" id="IPR003836">
    <property type="entry name" value="Glucokinase"/>
</dbReference>
<dbReference type="RefSeq" id="WP_125404215.1">
    <property type="nucleotide sequence ID" value="NZ_JBEHHI010000002.1"/>
</dbReference>
<dbReference type="InterPro" id="IPR050201">
    <property type="entry name" value="Bacterial_glucokinase"/>
</dbReference>
<evidence type="ECO:0000313" key="5">
    <source>
        <dbReference type="Proteomes" id="UP001560019"/>
    </source>
</evidence>
<dbReference type="PANTHER" id="PTHR47690">
    <property type="entry name" value="GLUCOKINASE"/>
    <property type="match status" value="1"/>
</dbReference>
<evidence type="ECO:0000256" key="3">
    <source>
        <dbReference type="RuleBase" id="RU004046"/>
    </source>
</evidence>
<accession>A0ABV3XUT0</accession>
<dbReference type="PANTHER" id="PTHR47690:SF1">
    <property type="entry name" value="GLUCOKINASE"/>
    <property type="match status" value="1"/>
</dbReference>
<evidence type="ECO:0000256" key="2">
    <source>
        <dbReference type="ARBA" id="ARBA00022777"/>
    </source>
</evidence>
<keyword evidence="1" id="KW-0808">Transferase</keyword>
<reference evidence="4 5" key="1">
    <citation type="submission" date="2024-06" db="EMBL/GenBank/DDBJ databases">
        <title>Genome of Rhodovulum iodosum, a marine photoferrotroph.</title>
        <authorList>
            <person name="Bianchini G."/>
            <person name="Nikeleit V."/>
            <person name="Kappler A."/>
            <person name="Bryce C."/>
            <person name="Sanchez-Baracaldo P."/>
        </authorList>
    </citation>
    <scope>NUCLEOTIDE SEQUENCE [LARGE SCALE GENOMIC DNA]</scope>
    <source>
        <strain evidence="4 5">UT/N1</strain>
    </source>
</reference>
<dbReference type="SUPFAM" id="SSF53067">
    <property type="entry name" value="Actin-like ATPase domain"/>
    <property type="match status" value="1"/>
</dbReference>
<dbReference type="CDD" id="cd24008">
    <property type="entry name" value="ASKHA_NBD_GLK"/>
    <property type="match status" value="1"/>
</dbReference>
<comment type="caution">
    <text evidence="4">The sequence shown here is derived from an EMBL/GenBank/DDBJ whole genome shotgun (WGS) entry which is preliminary data.</text>
</comment>
<dbReference type="Pfam" id="PF02685">
    <property type="entry name" value="Glucokinase"/>
    <property type="match status" value="1"/>
</dbReference>
<protein>
    <submittedName>
        <fullName evidence="4">Glucokinase</fullName>
    </submittedName>
</protein>
<dbReference type="Gene3D" id="3.30.420.40">
    <property type="match status" value="1"/>
</dbReference>
<sequence>MSAPLSLVADIGGTNTRVALAEGPELLPGSVCRYRNADHAGLAPLLAAYLAAQGAPALSGGCFALAGPVRDGVGRLTNLDWTLDEAELRRALALPHVTLLNDLQAQGHALDHLAPDACVPVIDAPVQPGAPRLVVGVGTGFNAAPVYATGAGLHVPACEAGHVNLPVDDAEGQEMARFVAGADGFAAVEDVLSGRGLEAVHAWVTRGDAAPRRSAAEIIAEAADSPEARAALTLFAHMLGRVTGNLGLTFLPFGGLYLTGGVARAVTPHLEPCGFTRAFRAKGRFSRLLHDIAVFTVEDDFAALTGCAGYLSAQG</sequence>